<dbReference type="EMBL" id="GBRH01201852">
    <property type="protein sequence ID" value="JAD96043.1"/>
    <property type="molecule type" value="Transcribed_RNA"/>
</dbReference>
<reference evidence="1" key="2">
    <citation type="journal article" date="2015" name="Data Brief">
        <title>Shoot transcriptome of the giant reed, Arundo donax.</title>
        <authorList>
            <person name="Barrero R.A."/>
            <person name="Guerrero F.D."/>
            <person name="Moolhuijzen P."/>
            <person name="Goolsby J.A."/>
            <person name="Tidwell J."/>
            <person name="Bellgard S.E."/>
            <person name="Bellgard M.I."/>
        </authorList>
    </citation>
    <scope>NUCLEOTIDE SEQUENCE</scope>
    <source>
        <tissue evidence="1">Shoot tissue taken approximately 20 cm above the soil surface</tissue>
    </source>
</reference>
<protein>
    <submittedName>
        <fullName evidence="1">Uncharacterized protein</fullName>
    </submittedName>
</protein>
<dbReference type="AlphaFoldDB" id="A0A0A9EAI4"/>
<evidence type="ECO:0000313" key="1">
    <source>
        <dbReference type="EMBL" id="JAD96043.1"/>
    </source>
</evidence>
<sequence>MLNRGTSIGWLPQLLLDCKLLI</sequence>
<proteinExistence type="predicted"/>
<accession>A0A0A9EAI4</accession>
<name>A0A0A9EAI4_ARUDO</name>
<reference evidence="1" key="1">
    <citation type="submission" date="2014-09" db="EMBL/GenBank/DDBJ databases">
        <authorList>
            <person name="Magalhaes I.L.F."/>
            <person name="Oliveira U."/>
            <person name="Santos F.R."/>
            <person name="Vidigal T.H.D.A."/>
            <person name="Brescovit A.D."/>
            <person name="Santos A.J."/>
        </authorList>
    </citation>
    <scope>NUCLEOTIDE SEQUENCE</scope>
    <source>
        <tissue evidence="1">Shoot tissue taken approximately 20 cm above the soil surface</tissue>
    </source>
</reference>
<organism evidence="1">
    <name type="scientific">Arundo donax</name>
    <name type="common">Giant reed</name>
    <name type="synonym">Donax arundinaceus</name>
    <dbReference type="NCBI Taxonomy" id="35708"/>
    <lineage>
        <taxon>Eukaryota</taxon>
        <taxon>Viridiplantae</taxon>
        <taxon>Streptophyta</taxon>
        <taxon>Embryophyta</taxon>
        <taxon>Tracheophyta</taxon>
        <taxon>Spermatophyta</taxon>
        <taxon>Magnoliopsida</taxon>
        <taxon>Liliopsida</taxon>
        <taxon>Poales</taxon>
        <taxon>Poaceae</taxon>
        <taxon>PACMAD clade</taxon>
        <taxon>Arundinoideae</taxon>
        <taxon>Arundineae</taxon>
        <taxon>Arundo</taxon>
    </lineage>
</organism>